<evidence type="ECO:0008006" key="4">
    <source>
        <dbReference type="Google" id="ProtNLM"/>
    </source>
</evidence>
<proteinExistence type="predicted"/>
<name>A0A1G5NJ72_AFIMA</name>
<keyword evidence="3" id="KW-1185">Reference proteome</keyword>
<dbReference type="AlphaFoldDB" id="A0A1G5NJ72"/>
<evidence type="ECO:0000313" key="2">
    <source>
        <dbReference type="EMBL" id="SCZ37447.1"/>
    </source>
</evidence>
<sequence>MTKGKDITTPGRDLPSEKNRSSRGEIDAFLQQAKSLEPVSDAARGRLVFALDATMSRQPTWDLACGLQAEMFKAASDVGGLTVQLVYFRGFGECRASRWVADPAALRDLMVQIGCRGGKTQIKKVLAHTRREAEKRPIAALVYVGDAMEEEVDELSNIAGELGLLGVRAFMFHEGRDPRAEAAFREIARLTRGAYLPFNSASAAELKDLLGAVATYAAGGLKALEASGSSAARRLLPSLK</sequence>
<protein>
    <recommendedName>
        <fullName evidence="4">VWA domain-containing protein</fullName>
    </recommendedName>
</protein>
<organism evidence="2 3">
    <name type="scientific">Afifella marina DSM 2698</name>
    <dbReference type="NCBI Taxonomy" id="1120955"/>
    <lineage>
        <taxon>Bacteria</taxon>
        <taxon>Pseudomonadati</taxon>
        <taxon>Pseudomonadota</taxon>
        <taxon>Alphaproteobacteria</taxon>
        <taxon>Hyphomicrobiales</taxon>
        <taxon>Afifellaceae</taxon>
        <taxon>Afifella</taxon>
    </lineage>
</organism>
<dbReference type="STRING" id="1120955.SAMN03080610_02178"/>
<evidence type="ECO:0000313" key="3">
    <source>
        <dbReference type="Proteomes" id="UP000199347"/>
    </source>
</evidence>
<dbReference type="Proteomes" id="UP000199347">
    <property type="component" value="Unassembled WGS sequence"/>
</dbReference>
<gene>
    <name evidence="2" type="ORF">SAMN03080610_02178</name>
</gene>
<dbReference type="OrthoDB" id="5430236at2"/>
<feature type="region of interest" description="Disordered" evidence="1">
    <location>
        <begin position="1"/>
        <end position="23"/>
    </location>
</feature>
<evidence type="ECO:0000256" key="1">
    <source>
        <dbReference type="SAM" id="MobiDB-lite"/>
    </source>
</evidence>
<accession>A0A1G5NJ72</accession>
<feature type="compositionally biased region" description="Basic and acidic residues" evidence="1">
    <location>
        <begin position="14"/>
        <end position="23"/>
    </location>
</feature>
<reference evidence="3" key="1">
    <citation type="submission" date="2016-10" db="EMBL/GenBank/DDBJ databases">
        <authorList>
            <person name="Varghese N."/>
            <person name="Submissions S."/>
        </authorList>
    </citation>
    <scope>NUCLEOTIDE SEQUENCE [LARGE SCALE GENOMIC DNA]</scope>
    <source>
        <strain evidence="3">DSM 2698</strain>
    </source>
</reference>
<dbReference type="EMBL" id="FMVW01000004">
    <property type="protein sequence ID" value="SCZ37447.1"/>
    <property type="molecule type" value="Genomic_DNA"/>
</dbReference>
<dbReference type="RefSeq" id="WP_092812796.1">
    <property type="nucleotide sequence ID" value="NZ_FMVW01000004.1"/>
</dbReference>